<sequence>MKVGNCMTRDVKIANPDQPIRDVAQMMASLDAGVMPVGDNDRLVGMITDRDIVVRGVALGNGPDTKVRDVMSVGEVRYCFDDEDIEHVLANMGNLQVRRLPVLNRDKRLVGIISLGDLAKSGEAAEAGEALGSISVPGGEHSQTAH</sequence>
<keyword evidence="5" id="KW-1185">Reference proteome</keyword>
<protein>
    <submittedName>
        <fullName evidence="4">CBS domain-containing protein</fullName>
    </submittedName>
</protein>
<dbReference type="Gene3D" id="3.10.580.10">
    <property type="entry name" value="CBS-domain"/>
    <property type="match status" value="1"/>
</dbReference>
<dbReference type="EMBL" id="JAVIJC010000003">
    <property type="protein sequence ID" value="MDX8490866.1"/>
    <property type="molecule type" value="Genomic_DNA"/>
</dbReference>
<evidence type="ECO:0000256" key="1">
    <source>
        <dbReference type="ARBA" id="ARBA00023122"/>
    </source>
</evidence>
<organism evidence="4 5">
    <name type="scientific">Mesorhizobium captivum</name>
    <dbReference type="NCBI Taxonomy" id="3072319"/>
    <lineage>
        <taxon>Bacteria</taxon>
        <taxon>Pseudomonadati</taxon>
        <taxon>Pseudomonadota</taxon>
        <taxon>Alphaproteobacteria</taxon>
        <taxon>Hyphomicrobiales</taxon>
        <taxon>Phyllobacteriaceae</taxon>
        <taxon>Mesorhizobium</taxon>
    </lineage>
</organism>
<feature type="domain" description="CBS" evidence="3">
    <location>
        <begin position="71"/>
        <end position="131"/>
    </location>
</feature>
<dbReference type="InterPro" id="IPR051257">
    <property type="entry name" value="Diverse_CBS-Domain"/>
</dbReference>
<evidence type="ECO:0000256" key="2">
    <source>
        <dbReference type="PROSITE-ProRule" id="PRU00703"/>
    </source>
</evidence>
<dbReference type="Pfam" id="PF00571">
    <property type="entry name" value="CBS"/>
    <property type="match status" value="2"/>
</dbReference>
<dbReference type="SUPFAM" id="SSF54631">
    <property type="entry name" value="CBS-domain pair"/>
    <property type="match status" value="1"/>
</dbReference>
<feature type="domain" description="CBS" evidence="3">
    <location>
        <begin position="7"/>
        <end position="65"/>
    </location>
</feature>
<comment type="caution">
    <text evidence="4">The sequence shown here is derived from an EMBL/GenBank/DDBJ whole genome shotgun (WGS) entry which is preliminary data.</text>
</comment>
<evidence type="ECO:0000259" key="3">
    <source>
        <dbReference type="PROSITE" id="PS51371"/>
    </source>
</evidence>
<dbReference type="PANTHER" id="PTHR43080:SF2">
    <property type="entry name" value="CBS DOMAIN-CONTAINING PROTEIN"/>
    <property type="match status" value="1"/>
</dbReference>
<reference evidence="4 5" key="1">
    <citation type="submission" date="2023-08" db="EMBL/GenBank/DDBJ databases">
        <title>Implementing the SeqCode for naming new Mesorhizobium species isolated from Vachellia karroo root nodules.</title>
        <authorList>
            <person name="Van Lill M."/>
        </authorList>
    </citation>
    <scope>NUCLEOTIDE SEQUENCE [LARGE SCALE GENOMIC DNA]</scope>
    <source>
        <strain evidence="4 5">VK22B</strain>
    </source>
</reference>
<dbReference type="RefSeq" id="WP_320224938.1">
    <property type="nucleotide sequence ID" value="NZ_JAVIJB010000001.1"/>
</dbReference>
<dbReference type="PROSITE" id="PS51371">
    <property type="entry name" value="CBS"/>
    <property type="match status" value="2"/>
</dbReference>
<proteinExistence type="predicted"/>
<accession>A0ABU4YVY1</accession>
<name>A0ABU4YVY1_9HYPH</name>
<dbReference type="SMART" id="SM00116">
    <property type="entry name" value="CBS"/>
    <property type="match status" value="2"/>
</dbReference>
<dbReference type="InterPro" id="IPR000644">
    <property type="entry name" value="CBS_dom"/>
</dbReference>
<dbReference type="PANTHER" id="PTHR43080">
    <property type="entry name" value="CBS DOMAIN-CONTAINING PROTEIN CBSX3, MITOCHONDRIAL"/>
    <property type="match status" value="1"/>
</dbReference>
<dbReference type="InterPro" id="IPR046342">
    <property type="entry name" value="CBS_dom_sf"/>
</dbReference>
<gene>
    <name evidence="4" type="ORF">RFN29_04660</name>
</gene>
<keyword evidence="1 2" id="KW-0129">CBS domain</keyword>
<evidence type="ECO:0000313" key="5">
    <source>
        <dbReference type="Proteomes" id="UP001271249"/>
    </source>
</evidence>
<dbReference type="CDD" id="cd04622">
    <property type="entry name" value="CBS_pair_HRP1_like"/>
    <property type="match status" value="1"/>
</dbReference>
<evidence type="ECO:0000313" key="4">
    <source>
        <dbReference type="EMBL" id="MDX8490866.1"/>
    </source>
</evidence>
<dbReference type="Proteomes" id="UP001271249">
    <property type="component" value="Unassembled WGS sequence"/>
</dbReference>